<sequence length="368" mass="37181">MGTHRSGSGSRGLARWVIAAIAAVLVVIAVAGAMLWLLGRSEQEGRDAAATCVEGDLQLKVAAAPALVESLRRVADGFNSSGTVSNDYCPRAEVTGVDSPVALSALAGTWDPKLGPAPAVWIPESSIWTARLAAAKPAELSGQPTSIASSPGVLAVRGSARQAFDGVRWVDVPARQADLGISLPTAGSGADGTYLAAQSVAAAVARTGGAAIDEEAARGPLVTGTLNRWASAAPKTANATAALEGLMVPSDSLRAVPVTEQQLYAFARGRGETAPVAVYPAGPTAAATYPAAVLDREGVTEAQRRAASDFVAYIGKGENAKPLAEAGFRVAGQPTPDKTSSVSFGTVQPLAPAANPAVMAIADAITPK</sequence>
<gene>
    <name evidence="2" type="ordered locus">Tpau_2330</name>
</gene>
<dbReference type="STRING" id="521096.Tpau_2330"/>
<dbReference type="RefSeq" id="WP_013126959.1">
    <property type="nucleotide sequence ID" value="NC_014158.1"/>
</dbReference>
<dbReference type="KEGG" id="tpr:Tpau_2330"/>
<accession>D5UQG7</accession>
<evidence type="ECO:0000313" key="2">
    <source>
        <dbReference type="EMBL" id="ADG78937.1"/>
    </source>
</evidence>
<dbReference type="AlphaFoldDB" id="D5UQG7"/>
<dbReference type="Proteomes" id="UP000001213">
    <property type="component" value="Chromosome"/>
</dbReference>
<dbReference type="HOGENOM" id="CLU_752147_0_0_11"/>
<dbReference type="eggNOG" id="COG2304">
    <property type="taxonomic scope" value="Bacteria"/>
</dbReference>
<dbReference type="EMBL" id="CP001966">
    <property type="protein sequence ID" value="ADG78937.1"/>
    <property type="molecule type" value="Genomic_DNA"/>
</dbReference>
<reference evidence="3" key="1">
    <citation type="submission" date="2010-03" db="EMBL/GenBank/DDBJ databases">
        <title>The complete chromosome of Tsukamurella paurometabola DSM 20162.</title>
        <authorList>
            <consortium name="US DOE Joint Genome Institute (JGI-PGF)"/>
            <person name="Lucas S."/>
            <person name="Copeland A."/>
            <person name="Lapidus A."/>
            <person name="Glavina del Rio T."/>
            <person name="Dalin E."/>
            <person name="Tice H."/>
            <person name="Bruce D."/>
            <person name="Goodwin L."/>
            <person name="Pitluck S."/>
            <person name="Kyrpides N."/>
            <person name="Mavromatis K."/>
            <person name="Ivanova N."/>
            <person name="Mikhailova N."/>
            <person name="Munk A.C."/>
            <person name="Brettin T."/>
            <person name="Detter J.C."/>
            <person name="Tapia R."/>
            <person name="Han C."/>
            <person name="Larimer F."/>
            <person name="Land M."/>
            <person name="Hauser L."/>
            <person name="Markowitz V."/>
            <person name="Cheng J.-F."/>
            <person name="Hugenholtz P."/>
            <person name="Woyke T."/>
            <person name="Wu D."/>
            <person name="Jando M."/>
            <person name="Brambilla E."/>
            <person name="Klenk H.-P."/>
            <person name="Eisen J.A."/>
        </authorList>
    </citation>
    <scope>NUCLEOTIDE SEQUENCE [LARGE SCALE GENOMIC DNA]</scope>
    <source>
        <strain evidence="3">ATCC 8368 / DSM 20162 / CCUG 35730 / CIP 100753 / JCM 10117 / KCTC 9821 / NBRC 16120 / NCIMB 702349 / NCTC 13040</strain>
    </source>
</reference>
<reference evidence="2 3" key="2">
    <citation type="journal article" date="2011" name="Stand. Genomic Sci.">
        <title>Complete genome sequence of Tsukamurella paurometabola type strain (no. 33).</title>
        <authorList>
            <person name="Munk A.C."/>
            <person name="Lapidus A."/>
            <person name="Lucas S."/>
            <person name="Nolan M."/>
            <person name="Tice H."/>
            <person name="Cheng J.F."/>
            <person name="Del Rio T.G."/>
            <person name="Goodwin L."/>
            <person name="Pitluck S."/>
            <person name="Liolios K."/>
            <person name="Huntemann M."/>
            <person name="Ivanova N."/>
            <person name="Mavromatis K."/>
            <person name="Mikhailova N."/>
            <person name="Pati A."/>
            <person name="Chen A."/>
            <person name="Palaniappan K."/>
            <person name="Tapia R."/>
            <person name="Han C."/>
            <person name="Land M."/>
            <person name="Hauser L."/>
            <person name="Chang Y.J."/>
            <person name="Jeffries C.D."/>
            <person name="Brettin T."/>
            <person name="Yasawong M."/>
            <person name="Brambilla E.M."/>
            <person name="Rohde M."/>
            <person name="Sikorski J."/>
            <person name="Goker M."/>
            <person name="Detter J.C."/>
            <person name="Woyke T."/>
            <person name="Bristow J."/>
            <person name="Eisen J.A."/>
            <person name="Markowitz V."/>
            <person name="Hugenholtz P."/>
            <person name="Kyrpides N.C."/>
            <person name="Klenk H.P."/>
        </authorList>
    </citation>
    <scope>NUCLEOTIDE SEQUENCE [LARGE SCALE GENOMIC DNA]</scope>
    <source>
        <strain evidence="3">ATCC 8368 / DSM 20162 / CCUG 35730 / CIP 100753 / JCM 10117 / KCTC 9821 / NBRC 16120 / NCIMB 702349 / NCTC 13040</strain>
    </source>
</reference>
<proteinExistence type="predicted"/>
<feature type="transmembrane region" description="Helical" evidence="1">
    <location>
        <begin position="12"/>
        <end position="38"/>
    </location>
</feature>
<keyword evidence="1" id="KW-1133">Transmembrane helix</keyword>
<protein>
    <recommendedName>
        <fullName evidence="4">Extracellular solute-binding protein</fullName>
    </recommendedName>
</protein>
<evidence type="ECO:0000313" key="3">
    <source>
        <dbReference type="Proteomes" id="UP000001213"/>
    </source>
</evidence>
<organism evidence="2 3">
    <name type="scientific">Tsukamurella paurometabola (strain ATCC 8368 / DSM 20162 / CCUG 35730 / CIP 100753 / JCM 10117 / KCTC 9821 / NBRC 16120 / NCIMB 702349 / NCTC 13040)</name>
    <name type="common">Corynebacterium paurometabolum</name>
    <dbReference type="NCBI Taxonomy" id="521096"/>
    <lineage>
        <taxon>Bacteria</taxon>
        <taxon>Bacillati</taxon>
        <taxon>Actinomycetota</taxon>
        <taxon>Actinomycetes</taxon>
        <taxon>Mycobacteriales</taxon>
        <taxon>Tsukamurellaceae</taxon>
        <taxon>Tsukamurella</taxon>
    </lineage>
</organism>
<evidence type="ECO:0008006" key="4">
    <source>
        <dbReference type="Google" id="ProtNLM"/>
    </source>
</evidence>
<evidence type="ECO:0000256" key="1">
    <source>
        <dbReference type="SAM" id="Phobius"/>
    </source>
</evidence>
<keyword evidence="1" id="KW-0472">Membrane</keyword>
<keyword evidence="1" id="KW-0812">Transmembrane</keyword>
<keyword evidence="3" id="KW-1185">Reference proteome</keyword>
<name>D5UQG7_TSUPD</name>